<dbReference type="GO" id="GO:0034236">
    <property type="term" value="F:protein kinase A catalytic subunit binding"/>
    <property type="evidence" value="ECO:0007669"/>
    <property type="project" value="TreeGrafter"/>
</dbReference>
<dbReference type="GO" id="GO:0005829">
    <property type="term" value="C:cytosol"/>
    <property type="evidence" value="ECO:0007669"/>
    <property type="project" value="TreeGrafter"/>
</dbReference>
<dbReference type="Proteomes" id="UP000230066">
    <property type="component" value="Unassembled WGS sequence"/>
</dbReference>
<dbReference type="PANTHER" id="PTHR11635:SF152">
    <property type="entry name" value="CAMP-DEPENDENT PROTEIN KINASE TYPE I REGULATORY SUBUNIT-RELATED"/>
    <property type="match status" value="1"/>
</dbReference>
<evidence type="ECO:0000259" key="5">
    <source>
        <dbReference type="PROSITE" id="PS50042"/>
    </source>
</evidence>
<dbReference type="EMBL" id="JXXN02000671">
    <property type="protein sequence ID" value="THD26649.1"/>
    <property type="molecule type" value="Genomic_DNA"/>
</dbReference>
<proteinExistence type="inferred from homology"/>
<dbReference type="InterPro" id="IPR018490">
    <property type="entry name" value="cNMP-bd_dom_sf"/>
</dbReference>
<protein>
    <submittedName>
        <fullName evidence="6">cGMP-dependent protein kinase</fullName>
    </submittedName>
</protein>
<name>A0A4E0RD01_FASHE</name>
<dbReference type="GO" id="GO:0005952">
    <property type="term" value="C:cAMP-dependent protein kinase complex"/>
    <property type="evidence" value="ECO:0007669"/>
    <property type="project" value="InterPro"/>
</dbReference>
<accession>A0A4E0RD01</accession>
<comment type="caution">
    <text evidence="6">The sequence shown here is derived from an EMBL/GenBank/DDBJ whole genome shotgun (WGS) entry which is preliminary data.</text>
</comment>
<evidence type="ECO:0000256" key="4">
    <source>
        <dbReference type="SAM" id="MobiDB-lite"/>
    </source>
</evidence>
<gene>
    <name evidence="6" type="ORF">D915_002422</name>
</gene>
<dbReference type="InterPro" id="IPR050503">
    <property type="entry name" value="cAMP-dep_PK_reg_su-like"/>
</dbReference>
<dbReference type="Pfam" id="PF00027">
    <property type="entry name" value="cNMP_binding"/>
    <property type="match status" value="2"/>
</dbReference>
<feature type="domain" description="Cyclic nucleotide-binding" evidence="5">
    <location>
        <begin position="504"/>
        <end position="581"/>
    </location>
</feature>
<keyword evidence="2" id="KW-0116">cAMP-binding</keyword>
<keyword evidence="2" id="KW-0547">Nucleotide-binding</keyword>
<dbReference type="CDD" id="cd00038">
    <property type="entry name" value="CAP_ED"/>
    <property type="match status" value="2"/>
</dbReference>
<evidence type="ECO:0000256" key="1">
    <source>
        <dbReference type="ARBA" id="ARBA00005753"/>
    </source>
</evidence>
<dbReference type="GO" id="GO:0030552">
    <property type="term" value="F:cAMP binding"/>
    <property type="evidence" value="ECO:0007669"/>
    <property type="project" value="UniProtKB-KW"/>
</dbReference>
<dbReference type="GO" id="GO:0016301">
    <property type="term" value="F:kinase activity"/>
    <property type="evidence" value="ECO:0007669"/>
    <property type="project" value="UniProtKB-KW"/>
</dbReference>
<dbReference type="SUPFAM" id="SSF51206">
    <property type="entry name" value="cAMP-binding domain-like"/>
    <property type="match status" value="2"/>
</dbReference>
<reference evidence="6" key="1">
    <citation type="submission" date="2019-03" db="EMBL/GenBank/DDBJ databases">
        <title>Improved annotation for the trematode Fasciola hepatica.</title>
        <authorList>
            <person name="Choi Y.-J."/>
            <person name="Martin J."/>
            <person name="Mitreva M."/>
        </authorList>
    </citation>
    <scope>NUCLEOTIDE SEQUENCE [LARGE SCALE GENOMIC DNA]</scope>
</reference>
<evidence type="ECO:0000313" key="6">
    <source>
        <dbReference type="EMBL" id="THD26649.1"/>
    </source>
</evidence>
<dbReference type="PROSITE" id="PS00889">
    <property type="entry name" value="CNMP_BINDING_2"/>
    <property type="match status" value="1"/>
</dbReference>
<evidence type="ECO:0000256" key="3">
    <source>
        <dbReference type="ARBA" id="ARBA00023149"/>
    </source>
</evidence>
<dbReference type="SMART" id="SM00100">
    <property type="entry name" value="cNMP"/>
    <property type="match status" value="2"/>
</dbReference>
<dbReference type="AlphaFoldDB" id="A0A4E0RD01"/>
<dbReference type="InterPro" id="IPR018488">
    <property type="entry name" value="cNMP-bd_CS"/>
</dbReference>
<dbReference type="GO" id="GO:0004862">
    <property type="term" value="F:cAMP-dependent protein kinase inhibitor activity"/>
    <property type="evidence" value="ECO:0007669"/>
    <property type="project" value="TreeGrafter"/>
</dbReference>
<dbReference type="PROSITE" id="PS50042">
    <property type="entry name" value="CNMP_BINDING_3"/>
    <property type="match status" value="2"/>
</dbReference>
<feature type="region of interest" description="Disordered" evidence="4">
    <location>
        <begin position="597"/>
        <end position="621"/>
    </location>
</feature>
<dbReference type="InterPro" id="IPR000595">
    <property type="entry name" value="cNMP-bd_dom"/>
</dbReference>
<keyword evidence="6" id="KW-0808">Transferase</keyword>
<keyword evidence="7" id="KW-1185">Reference proteome</keyword>
<dbReference type="PANTHER" id="PTHR11635">
    <property type="entry name" value="CAMP-DEPENDENT PROTEIN KINASE REGULATORY CHAIN"/>
    <property type="match status" value="1"/>
</dbReference>
<keyword evidence="3" id="KW-0114">cAMP</keyword>
<organism evidence="6 7">
    <name type="scientific">Fasciola hepatica</name>
    <name type="common">Liver fluke</name>
    <dbReference type="NCBI Taxonomy" id="6192"/>
    <lineage>
        <taxon>Eukaryota</taxon>
        <taxon>Metazoa</taxon>
        <taxon>Spiralia</taxon>
        <taxon>Lophotrochozoa</taxon>
        <taxon>Platyhelminthes</taxon>
        <taxon>Trematoda</taxon>
        <taxon>Digenea</taxon>
        <taxon>Plagiorchiida</taxon>
        <taxon>Echinostomata</taxon>
        <taxon>Echinostomatoidea</taxon>
        <taxon>Fasciolidae</taxon>
        <taxon>Fasciola</taxon>
    </lineage>
</organism>
<sequence>MRHYPTHLFSPIPTSGSVALTPACVPETETRLGEHACTVLTHKPSPALQPRTTCASTERKSFGYTNRRSSRKFSTCSPYLLRSVRQAIKTGSTAQFSQMDSTNSLVKSVNPMIEPGHGLSLLTDPISAGYNLNEPQPMMSMHSGPGMTKPIVLHGGNHSSSSNSPNMPHSARPIMSGIPTSAHQQSTHPLLTAAAQSITNQPNARIPHIMNSHHSPSSSPDRTAQTVVIDGRTYELHDLISVITRLKQDVLACTDRIRWLESELHQSRLLVSARDRDIHKLRSVLDQKVPNTQSPTQTTQPQHMDTVLELDEALTGPNTDAYDSLIPCGSSVLGITSKNVPEGMRMKKQGVSGESQNQQRTSGLIHHSKDTWSRNLIREAIENNDFLRHLDKVQIEEIVCCMYKRNILQGSYIIREGQSGDALYVVAEGVLEVSKQGQLLGRMDVGRAFGELALLYNCNRTASVRAVTKASAWTLDRSVFQQIMMSSCLHQTEENIKFLNSVPALKSLSPEKMHKLADVLESIYYGPDEYIIREGEIGETFFIIQSGTVRVTKSIDGTDEAQEIRHLSPGEWFGEKALYTNFIHLIGDLSEIRSKDYGETRRSATSEPSTPSSDSNAHVAQRLEDHLSLRGRSAMLPMPTIQDEPSLSAQIKMDDLEPIAVLGIGGFGCVELQHHDRIAMNIQSISGTELNLYDTCSAFSYIHLSPLPTPTPTPPSIPVVVSTMWSPDLWSPVFSRLLPTCTLKELSIAI</sequence>
<dbReference type="FunFam" id="2.60.120.10:FF:000072">
    <property type="entry name" value="cGMP-dependent protein kinase"/>
    <property type="match status" value="1"/>
</dbReference>
<evidence type="ECO:0000313" key="7">
    <source>
        <dbReference type="Proteomes" id="UP000230066"/>
    </source>
</evidence>
<dbReference type="InterPro" id="IPR014710">
    <property type="entry name" value="RmlC-like_jellyroll"/>
</dbReference>
<feature type="domain" description="Cyclic nucleotide-binding" evidence="5">
    <location>
        <begin position="386"/>
        <end position="501"/>
    </location>
</feature>
<comment type="similarity">
    <text evidence="1">Belongs to the cAMP-dependent kinase regulatory chain family.</text>
</comment>
<keyword evidence="6" id="KW-0418">Kinase</keyword>
<evidence type="ECO:0000256" key="2">
    <source>
        <dbReference type="ARBA" id="ARBA00022566"/>
    </source>
</evidence>
<dbReference type="Gene3D" id="2.60.120.10">
    <property type="entry name" value="Jelly Rolls"/>
    <property type="match status" value="2"/>
</dbReference>
<feature type="compositionally biased region" description="Polar residues" evidence="4">
    <location>
        <begin position="605"/>
        <end position="618"/>
    </location>
</feature>
<dbReference type="PROSITE" id="PS00888">
    <property type="entry name" value="CNMP_BINDING_1"/>
    <property type="match status" value="2"/>
</dbReference>